<evidence type="ECO:0000256" key="2">
    <source>
        <dbReference type="SAM" id="SignalP"/>
    </source>
</evidence>
<organism evidence="3 4">
    <name type="scientific">Paenibacillus typhae</name>
    <dbReference type="NCBI Taxonomy" id="1174501"/>
    <lineage>
        <taxon>Bacteria</taxon>
        <taxon>Bacillati</taxon>
        <taxon>Bacillota</taxon>
        <taxon>Bacilli</taxon>
        <taxon>Bacillales</taxon>
        <taxon>Paenibacillaceae</taxon>
        <taxon>Paenibacillus</taxon>
    </lineage>
</organism>
<evidence type="ECO:0000313" key="4">
    <source>
        <dbReference type="Proteomes" id="UP000199050"/>
    </source>
</evidence>
<name>A0A1G9AVE1_9BACL</name>
<accession>A0A1G9AVE1</accession>
<proteinExistence type="predicted"/>
<dbReference type="OrthoDB" id="1806788at2"/>
<keyword evidence="1" id="KW-0472">Membrane</keyword>
<feature type="signal peptide" evidence="2">
    <location>
        <begin position="1"/>
        <end position="26"/>
    </location>
</feature>
<reference evidence="4" key="1">
    <citation type="submission" date="2016-10" db="EMBL/GenBank/DDBJ databases">
        <authorList>
            <person name="Varghese N."/>
            <person name="Submissions S."/>
        </authorList>
    </citation>
    <scope>NUCLEOTIDE SEQUENCE [LARGE SCALE GENOMIC DNA]</scope>
    <source>
        <strain evidence="4">CGMCC 1.11012</strain>
    </source>
</reference>
<dbReference type="InterPro" id="IPR025060">
    <property type="entry name" value="DUF3999"/>
</dbReference>
<feature type="chain" id="PRO_5038486079" description="DUF3999 domain-containing protein" evidence="2">
    <location>
        <begin position="27"/>
        <end position="436"/>
    </location>
</feature>
<dbReference type="AlphaFoldDB" id="A0A1G9AVE1"/>
<dbReference type="Proteomes" id="UP000199050">
    <property type="component" value="Unassembled WGS sequence"/>
</dbReference>
<evidence type="ECO:0008006" key="5">
    <source>
        <dbReference type="Google" id="ProtNLM"/>
    </source>
</evidence>
<evidence type="ECO:0000256" key="1">
    <source>
        <dbReference type="SAM" id="Phobius"/>
    </source>
</evidence>
<feature type="transmembrane region" description="Helical" evidence="1">
    <location>
        <begin position="412"/>
        <end position="430"/>
    </location>
</feature>
<keyword evidence="4" id="KW-1185">Reference proteome</keyword>
<keyword evidence="1" id="KW-0812">Transmembrane</keyword>
<evidence type="ECO:0000313" key="3">
    <source>
        <dbReference type="EMBL" id="SDK31369.1"/>
    </source>
</evidence>
<keyword evidence="1" id="KW-1133">Transmembrane helix</keyword>
<dbReference type="STRING" id="1174501.SAMN05216192_1383"/>
<keyword evidence="2" id="KW-0732">Signal</keyword>
<dbReference type="Pfam" id="PF13163">
    <property type="entry name" value="DUF3999"/>
    <property type="match status" value="1"/>
</dbReference>
<dbReference type="RefSeq" id="WP_090717904.1">
    <property type="nucleotide sequence ID" value="NZ_CBCSKY010000014.1"/>
</dbReference>
<protein>
    <recommendedName>
        <fullName evidence="5">DUF3999 domain-containing protein</fullName>
    </recommendedName>
</protein>
<gene>
    <name evidence="3" type="ORF">SAMN05216192_1383</name>
</gene>
<dbReference type="EMBL" id="FNDX01000038">
    <property type="protein sequence ID" value="SDK31369.1"/>
    <property type="molecule type" value="Genomic_DNA"/>
</dbReference>
<sequence>MHRRNRLLRIKSSAALLLLGALSPFALFSGQPLSASAGGVTGGADTHPEWKYSKVIVLPGQTPYAELYLDPEVYAGAADDLRDLRIVDNSGTFIPFYKESSEEFSEEQLTTYSATLIHSAKKDANTLFDYKVTPLAENVDIQGNRLEFGLPDVNFLLHTQLLGSYDGVAWEPLAEEDLYNVNGRVQSSIELGASYKYGYYRLIAKNNAENLHFPTLTLLRSTRVTHTDHFRQQQDAVYELQQKDRQTEMIIRNPGRLNISGLQLEIGGSGSFTRSFELYDGEGRLLAATGGGELYRLDFKDTEIASTTIIPARASSASQLRIVIYNQDDAPLPVEGLKLEYLLDRLVFAAEGDQPLRLLYGNAEAAAPQYDIVNFKDYIAGEGKMLAGLGAAELRQSPAAEPQQTSWFQGKTGFNIVIIAVSLLLIVFLARKLGRK</sequence>